<dbReference type="SUPFAM" id="SSF49785">
    <property type="entry name" value="Galactose-binding domain-like"/>
    <property type="match status" value="1"/>
</dbReference>
<keyword evidence="2" id="KW-1185">Reference proteome</keyword>
<protein>
    <recommendedName>
        <fullName evidence="3">F5/8 type C domain-containing protein</fullName>
    </recommendedName>
</protein>
<dbReference type="Gene3D" id="2.60.120.260">
    <property type="entry name" value="Galactose-binding domain-like"/>
    <property type="match status" value="2"/>
</dbReference>
<dbReference type="Proteomes" id="UP001470230">
    <property type="component" value="Unassembled WGS sequence"/>
</dbReference>
<name>A0ABR2L8T2_9EUKA</name>
<comment type="caution">
    <text evidence="1">The sequence shown here is derived from an EMBL/GenBank/DDBJ whole genome shotgun (WGS) entry which is preliminary data.</text>
</comment>
<reference evidence="1 2" key="1">
    <citation type="submission" date="2024-04" db="EMBL/GenBank/DDBJ databases">
        <title>Tritrichomonas musculus Genome.</title>
        <authorList>
            <person name="Alves-Ferreira E."/>
            <person name="Grigg M."/>
            <person name="Lorenzi H."/>
            <person name="Galac M."/>
        </authorList>
    </citation>
    <scope>NUCLEOTIDE SEQUENCE [LARGE SCALE GENOMIC DNA]</scope>
    <source>
        <strain evidence="1 2">EAF2021</strain>
    </source>
</reference>
<dbReference type="EMBL" id="JAPFFF010000001">
    <property type="protein sequence ID" value="KAK8899771.1"/>
    <property type="molecule type" value="Genomic_DNA"/>
</dbReference>
<proteinExistence type="predicted"/>
<evidence type="ECO:0008006" key="3">
    <source>
        <dbReference type="Google" id="ProtNLM"/>
    </source>
</evidence>
<evidence type="ECO:0000313" key="2">
    <source>
        <dbReference type="Proteomes" id="UP001470230"/>
    </source>
</evidence>
<accession>A0ABR2L8T2</accession>
<organism evidence="1 2">
    <name type="scientific">Tritrichomonas musculus</name>
    <dbReference type="NCBI Taxonomy" id="1915356"/>
    <lineage>
        <taxon>Eukaryota</taxon>
        <taxon>Metamonada</taxon>
        <taxon>Parabasalia</taxon>
        <taxon>Tritrichomonadida</taxon>
        <taxon>Tritrichomonadidae</taxon>
        <taxon>Tritrichomonas</taxon>
    </lineage>
</organism>
<dbReference type="InterPro" id="IPR008979">
    <property type="entry name" value="Galactose-bd-like_sf"/>
</dbReference>
<gene>
    <name evidence="1" type="ORF">M9Y10_002093</name>
</gene>
<evidence type="ECO:0000313" key="1">
    <source>
        <dbReference type="EMBL" id="KAK8899771.1"/>
    </source>
</evidence>
<sequence>MLNVHATSKLRPKARLTPLRSATSVAPDRTAQLENQTSRLERLNFKISNSVDQINEKLEVILKRLDDLEIHTGLKEKHFPITEDGKGIFAYLRAIEYNLFSPRLICTQSSADLYSIIDPESQNYYGSPDKGDCWIQFEFQNPINVTGFQLQSCRSCFVKSYRITTINNDLSTSVLYSTDAEAGLNGQMQMVTHEFKERRVKILRFEQTGKSWSDKNFIGIKRLDFMTDKTKNIFSDMIKEVNGDAHRIPVSVTAKYFDFSSFHTFNPHSYICTFDSPTPSWFQVEIATGRVSIEGYRLIRHESLTLKAWSIIGTNDKNLPNDQWTKIHSVNETIRGSLRSIYECSPSPPFKFIRLIMDGEGWNDRCYLSFYHFEIFGKLYTDSIC</sequence>